<dbReference type="EMBL" id="JAVAIM010000001">
    <property type="protein sequence ID" value="MDP4575521.1"/>
    <property type="molecule type" value="Genomic_DNA"/>
</dbReference>
<evidence type="ECO:0008006" key="3">
    <source>
        <dbReference type="Google" id="ProtNLM"/>
    </source>
</evidence>
<protein>
    <recommendedName>
        <fullName evidence="3">PilZ domain-containing protein</fullName>
    </recommendedName>
</protein>
<dbReference type="Proteomes" id="UP001240639">
    <property type="component" value="Unassembled WGS sequence"/>
</dbReference>
<dbReference type="RefSeq" id="WP_305932809.1">
    <property type="nucleotide sequence ID" value="NZ_JAVAIM010000001.1"/>
</dbReference>
<gene>
    <name evidence="1" type="ORF">Q9K02_10270</name>
</gene>
<accession>A0ABT9HQW5</accession>
<name>A0ABT9HQW5_9SPHN</name>
<reference evidence="1 2" key="1">
    <citation type="submission" date="2023-08" db="EMBL/GenBank/DDBJ databases">
        <title>genomic of G39.</title>
        <authorList>
            <person name="Wang Y."/>
        </authorList>
    </citation>
    <scope>NUCLEOTIDE SEQUENCE [LARGE SCALE GENOMIC DNA]</scope>
    <source>
        <strain evidence="1 2">G39</strain>
    </source>
</reference>
<comment type="caution">
    <text evidence="1">The sequence shown here is derived from an EMBL/GenBank/DDBJ whole genome shotgun (WGS) entry which is preliminary data.</text>
</comment>
<sequence length="131" mass="14936">MGTQHKETTQPKERDFLRLPLGVLGYLETLEGRKRVEIVDLSQGGAHILLLEHDERAASDISDCFLKWLQFDAFGTVTWKDGPRMGLAFEQPLRPGVIKETKKQAPIMVRRDFDELRNVAKLWSNGVFPST</sequence>
<keyword evidence="2" id="KW-1185">Reference proteome</keyword>
<evidence type="ECO:0000313" key="1">
    <source>
        <dbReference type="EMBL" id="MDP4575521.1"/>
    </source>
</evidence>
<organism evidence="1 2">
    <name type="scientific">Qipengyuania profundimaris</name>
    <dbReference type="NCBI Taxonomy" id="3067652"/>
    <lineage>
        <taxon>Bacteria</taxon>
        <taxon>Pseudomonadati</taxon>
        <taxon>Pseudomonadota</taxon>
        <taxon>Alphaproteobacteria</taxon>
        <taxon>Sphingomonadales</taxon>
        <taxon>Erythrobacteraceae</taxon>
        <taxon>Qipengyuania</taxon>
    </lineage>
</organism>
<dbReference type="SUPFAM" id="SSF141371">
    <property type="entry name" value="PilZ domain-like"/>
    <property type="match status" value="1"/>
</dbReference>
<evidence type="ECO:0000313" key="2">
    <source>
        <dbReference type="Proteomes" id="UP001240639"/>
    </source>
</evidence>
<proteinExistence type="predicted"/>